<accession>A0A411HIP3</accession>
<keyword evidence="3" id="KW-1185">Reference proteome</keyword>
<dbReference type="Proteomes" id="UP000291562">
    <property type="component" value="Chromosome"/>
</dbReference>
<evidence type="ECO:0000256" key="1">
    <source>
        <dbReference type="SAM" id="Phobius"/>
    </source>
</evidence>
<dbReference type="EMBL" id="CP035704">
    <property type="protein sequence ID" value="QBB70402.1"/>
    <property type="molecule type" value="Genomic_DNA"/>
</dbReference>
<dbReference type="RefSeq" id="WP_129832660.1">
    <property type="nucleotide sequence ID" value="NZ_CP035704.1"/>
</dbReference>
<dbReference type="KEGG" id="xbc:ELE36_08495"/>
<gene>
    <name evidence="2" type="ORF">ELE36_08495</name>
</gene>
<reference evidence="2 3" key="1">
    <citation type="submission" date="2019-01" db="EMBL/GenBank/DDBJ databases">
        <title>Pseudolysobacter antarctica gen. nov., sp. nov., isolated from Fildes Peninsula, Antarctica.</title>
        <authorList>
            <person name="Wei Z."/>
            <person name="Peng F."/>
        </authorList>
    </citation>
    <scope>NUCLEOTIDE SEQUENCE [LARGE SCALE GENOMIC DNA]</scope>
    <source>
        <strain evidence="2 3">AQ6-296</strain>
    </source>
</reference>
<sequence>MKLRIVGVLRNLLLVWGVFSLLAVLGLGAFISYTLGPGNRDRIDTASINDARFVLNLCGLGQDRIEKVVRSFVSSRSFTGDHLDAYAIKVTHVELAELTGTPVSFHGRWYRGDQLPAVVRDATDFIGGALNDDEIAWFPKLSELKSAGVYIYLSSTYLSDGSPTSVQLVFVRPADNMVFYFSEKT</sequence>
<dbReference type="AlphaFoldDB" id="A0A411HIP3"/>
<proteinExistence type="predicted"/>
<feature type="transmembrane region" description="Helical" evidence="1">
    <location>
        <begin position="12"/>
        <end position="35"/>
    </location>
</feature>
<dbReference type="OrthoDB" id="6399149at2"/>
<name>A0A411HIP3_9GAMM</name>
<keyword evidence="1" id="KW-0812">Transmembrane</keyword>
<evidence type="ECO:0000313" key="2">
    <source>
        <dbReference type="EMBL" id="QBB70402.1"/>
    </source>
</evidence>
<keyword evidence="1" id="KW-0472">Membrane</keyword>
<organism evidence="2 3">
    <name type="scientific">Pseudolysobacter antarcticus</name>
    <dbReference type="NCBI Taxonomy" id="2511995"/>
    <lineage>
        <taxon>Bacteria</taxon>
        <taxon>Pseudomonadati</taxon>
        <taxon>Pseudomonadota</taxon>
        <taxon>Gammaproteobacteria</taxon>
        <taxon>Lysobacterales</taxon>
        <taxon>Rhodanobacteraceae</taxon>
        <taxon>Pseudolysobacter</taxon>
    </lineage>
</organism>
<protein>
    <submittedName>
        <fullName evidence="2">Uncharacterized protein</fullName>
    </submittedName>
</protein>
<evidence type="ECO:0000313" key="3">
    <source>
        <dbReference type="Proteomes" id="UP000291562"/>
    </source>
</evidence>
<keyword evidence="1" id="KW-1133">Transmembrane helix</keyword>